<dbReference type="PANTHER" id="PTHR16477:SF5">
    <property type="entry name" value="COILED-COIL DOMAIN-CONTAINING PROTEIN 106-RELATED"/>
    <property type="match status" value="1"/>
</dbReference>
<dbReference type="EMBL" id="JAUYZG010000005">
    <property type="protein sequence ID" value="KAK2907327.1"/>
    <property type="molecule type" value="Genomic_DNA"/>
</dbReference>
<evidence type="ECO:0000256" key="1">
    <source>
        <dbReference type="SAM" id="MobiDB-lite"/>
    </source>
</evidence>
<evidence type="ECO:0008006" key="4">
    <source>
        <dbReference type="Google" id="ProtNLM"/>
    </source>
</evidence>
<reference evidence="2" key="1">
    <citation type="submission" date="2023-08" db="EMBL/GenBank/DDBJ databases">
        <title>Chromosome-level Genome Assembly of mud carp (Cirrhinus molitorella).</title>
        <authorList>
            <person name="Liu H."/>
        </authorList>
    </citation>
    <scope>NUCLEOTIDE SEQUENCE</scope>
    <source>
        <strain evidence="2">Prfri</strain>
        <tissue evidence="2">Muscle</tissue>
    </source>
</reference>
<comment type="caution">
    <text evidence="2">The sequence shown here is derived from an EMBL/GenBank/DDBJ whole genome shotgun (WGS) entry which is preliminary data.</text>
</comment>
<feature type="region of interest" description="Disordered" evidence="1">
    <location>
        <begin position="49"/>
        <end position="99"/>
    </location>
</feature>
<accession>A0AA88TSM3</accession>
<sequence length="216" mass="23746">MLAPTAEQAISKHKHEIDLLKARVEGQSNVIKELQSERDFLRQQVASLTAAKSEADKKGETITVEESDSSTDGTTLSSSSTTSSSTPYSSKKKKDLKKKKCFKRKLSSKSRRRMVTARDAVQRYTSILKTFRKVGVMSKAFEKHKVDRNTVVSTATIGEVAIAAPDLFKDLTDSAPPKETLLNFAKRCQGVVEGDLAEKIEGMKAKGELLPIGRAK</sequence>
<protein>
    <recommendedName>
        <fullName evidence="4">Coiled-coil domain-containing protein 106</fullName>
    </recommendedName>
</protein>
<organism evidence="2 3">
    <name type="scientific">Cirrhinus molitorella</name>
    <name type="common">mud carp</name>
    <dbReference type="NCBI Taxonomy" id="172907"/>
    <lineage>
        <taxon>Eukaryota</taxon>
        <taxon>Metazoa</taxon>
        <taxon>Chordata</taxon>
        <taxon>Craniata</taxon>
        <taxon>Vertebrata</taxon>
        <taxon>Euteleostomi</taxon>
        <taxon>Actinopterygii</taxon>
        <taxon>Neopterygii</taxon>
        <taxon>Teleostei</taxon>
        <taxon>Ostariophysi</taxon>
        <taxon>Cypriniformes</taxon>
        <taxon>Cyprinidae</taxon>
        <taxon>Labeoninae</taxon>
        <taxon>Labeonini</taxon>
        <taxon>Cirrhinus</taxon>
    </lineage>
</organism>
<gene>
    <name evidence="2" type="ORF">Q8A67_006312</name>
</gene>
<dbReference type="AlphaFoldDB" id="A0AA88TSM3"/>
<dbReference type="Proteomes" id="UP001187343">
    <property type="component" value="Unassembled WGS sequence"/>
</dbReference>
<dbReference type="InterPro" id="IPR031591">
    <property type="entry name" value="CCDC106"/>
</dbReference>
<feature type="compositionally biased region" description="Basic residues" evidence="1">
    <location>
        <begin position="90"/>
        <end position="99"/>
    </location>
</feature>
<evidence type="ECO:0000313" key="3">
    <source>
        <dbReference type="Proteomes" id="UP001187343"/>
    </source>
</evidence>
<evidence type="ECO:0000313" key="2">
    <source>
        <dbReference type="EMBL" id="KAK2907327.1"/>
    </source>
</evidence>
<dbReference type="Pfam" id="PF15794">
    <property type="entry name" value="CCDC106"/>
    <property type="match status" value="1"/>
</dbReference>
<dbReference type="PANTHER" id="PTHR16477">
    <property type="entry name" value="COILED-COIL DOMAIN-CONTAINING PROTEIN 106"/>
    <property type="match status" value="1"/>
</dbReference>
<keyword evidence="3" id="KW-1185">Reference proteome</keyword>
<name>A0AA88TSM3_9TELE</name>
<feature type="compositionally biased region" description="Low complexity" evidence="1">
    <location>
        <begin position="70"/>
        <end position="89"/>
    </location>
</feature>
<dbReference type="GO" id="GO:0005654">
    <property type="term" value="C:nucleoplasm"/>
    <property type="evidence" value="ECO:0007669"/>
    <property type="project" value="TreeGrafter"/>
</dbReference>
<proteinExistence type="predicted"/>